<keyword evidence="1 12" id="KW-0240">DNA-directed RNA polymerase</keyword>
<evidence type="ECO:0000256" key="5">
    <source>
        <dbReference type="ARBA" id="ARBA00022705"/>
    </source>
</evidence>
<keyword evidence="9" id="KW-0460">Magnesium</keyword>
<dbReference type="GO" id="GO:0008270">
    <property type="term" value="F:zinc ion binding"/>
    <property type="evidence" value="ECO:0007669"/>
    <property type="project" value="UniProtKB-UniRule"/>
</dbReference>
<dbReference type="SMART" id="SM00400">
    <property type="entry name" value="ZnF_CHCC"/>
    <property type="match status" value="1"/>
</dbReference>
<dbReference type="InterPro" id="IPR030846">
    <property type="entry name" value="DnaG_bac"/>
</dbReference>
<dbReference type="GO" id="GO:0006269">
    <property type="term" value="P:DNA replication, synthesis of primer"/>
    <property type="evidence" value="ECO:0007669"/>
    <property type="project" value="UniProtKB-UniRule"/>
</dbReference>
<organism evidence="16 17">
    <name type="scientific">Candidatus Jorgensenbacteria bacterium CG23_combo_of_CG06-09_8_20_14_all_54_14</name>
    <dbReference type="NCBI Taxonomy" id="1974595"/>
    <lineage>
        <taxon>Bacteria</taxon>
        <taxon>Candidatus Joergenseniibacteriota</taxon>
    </lineage>
</organism>
<keyword evidence="10 12" id="KW-0238">DNA-binding</keyword>
<evidence type="ECO:0000256" key="4">
    <source>
        <dbReference type="ARBA" id="ARBA00022695"/>
    </source>
</evidence>
<evidence type="ECO:0000256" key="1">
    <source>
        <dbReference type="ARBA" id="ARBA00022478"/>
    </source>
</evidence>
<evidence type="ECO:0000256" key="6">
    <source>
        <dbReference type="ARBA" id="ARBA00022723"/>
    </source>
</evidence>
<reference evidence="16 17" key="1">
    <citation type="submission" date="2017-09" db="EMBL/GenBank/DDBJ databases">
        <title>Depth-based differentiation of microbial function through sediment-hosted aquifers and enrichment of novel symbionts in the deep terrestrial subsurface.</title>
        <authorList>
            <person name="Probst A.J."/>
            <person name="Ladd B."/>
            <person name="Jarett J.K."/>
            <person name="Geller-Mcgrath D.E."/>
            <person name="Sieber C.M."/>
            <person name="Emerson J.B."/>
            <person name="Anantharaman K."/>
            <person name="Thomas B.C."/>
            <person name="Malmstrom R."/>
            <person name="Stieglmeier M."/>
            <person name="Klingl A."/>
            <person name="Woyke T."/>
            <person name="Ryan C.M."/>
            <person name="Banfield J.F."/>
        </authorList>
    </citation>
    <scope>NUCLEOTIDE SEQUENCE [LARGE SCALE GENOMIC DNA]</scope>
    <source>
        <strain evidence="16">CG23_combo_of_CG06-09_8_20_14_all_54_14</strain>
    </source>
</reference>
<evidence type="ECO:0000259" key="15">
    <source>
        <dbReference type="PROSITE" id="PS50880"/>
    </source>
</evidence>
<keyword evidence="2 12" id="KW-0639">Primosome</keyword>
<feature type="domain" description="Toprim" evidence="15">
    <location>
        <begin position="273"/>
        <end position="352"/>
    </location>
</feature>
<evidence type="ECO:0000256" key="11">
    <source>
        <dbReference type="ARBA" id="ARBA00023163"/>
    </source>
</evidence>
<dbReference type="PIRSF" id="PIRSF002811">
    <property type="entry name" value="DnaG"/>
    <property type="match status" value="1"/>
</dbReference>
<dbReference type="InterPro" id="IPR037068">
    <property type="entry name" value="DNA_primase_core_N_sf"/>
</dbReference>
<evidence type="ECO:0000256" key="12">
    <source>
        <dbReference type="HAMAP-Rule" id="MF_00974"/>
    </source>
</evidence>
<dbReference type="PANTHER" id="PTHR30313">
    <property type="entry name" value="DNA PRIMASE"/>
    <property type="match status" value="1"/>
</dbReference>
<dbReference type="HAMAP" id="MF_00974">
    <property type="entry name" value="DNA_primase_DnaG"/>
    <property type="match status" value="1"/>
</dbReference>
<dbReference type="Gene3D" id="3.40.1360.10">
    <property type="match status" value="1"/>
</dbReference>
<evidence type="ECO:0000313" key="16">
    <source>
        <dbReference type="EMBL" id="PIP29919.1"/>
    </source>
</evidence>
<evidence type="ECO:0000256" key="7">
    <source>
        <dbReference type="ARBA" id="ARBA00022771"/>
    </source>
</evidence>
<keyword evidence="4 12" id="KW-0548">Nucleotidyltransferase</keyword>
<dbReference type="InterPro" id="IPR034151">
    <property type="entry name" value="TOPRIM_DnaG_bac"/>
</dbReference>
<dbReference type="EC" id="2.7.7.101" evidence="12"/>
<dbReference type="Pfam" id="PF08275">
    <property type="entry name" value="DNAG_N"/>
    <property type="match status" value="1"/>
</dbReference>
<dbReference type="PANTHER" id="PTHR30313:SF2">
    <property type="entry name" value="DNA PRIMASE"/>
    <property type="match status" value="1"/>
</dbReference>
<evidence type="ECO:0000256" key="9">
    <source>
        <dbReference type="ARBA" id="ARBA00022842"/>
    </source>
</evidence>
<evidence type="ECO:0000256" key="3">
    <source>
        <dbReference type="ARBA" id="ARBA00022679"/>
    </source>
</evidence>
<evidence type="ECO:0000256" key="10">
    <source>
        <dbReference type="ARBA" id="ARBA00023125"/>
    </source>
</evidence>
<evidence type="ECO:0000256" key="2">
    <source>
        <dbReference type="ARBA" id="ARBA00022515"/>
    </source>
</evidence>
<protein>
    <recommendedName>
        <fullName evidence="12 13">DNA primase</fullName>
        <ecNumber evidence="12">2.7.7.101</ecNumber>
    </recommendedName>
</protein>
<dbReference type="InterPro" id="IPR050219">
    <property type="entry name" value="DnaG_primase"/>
</dbReference>
<keyword evidence="6 12" id="KW-0479">Metal-binding</keyword>
<accession>A0A2G9Z9R0</accession>
<dbReference type="GO" id="GO:0003899">
    <property type="term" value="F:DNA-directed RNA polymerase activity"/>
    <property type="evidence" value="ECO:0007669"/>
    <property type="project" value="UniProtKB-UniRule"/>
</dbReference>
<dbReference type="Gene3D" id="3.90.980.10">
    <property type="entry name" value="DNA primase, catalytic core, N-terminal domain"/>
    <property type="match status" value="1"/>
</dbReference>
<dbReference type="GO" id="GO:0003677">
    <property type="term" value="F:DNA binding"/>
    <property type="evidence" value="ECO:0007669"/>
    <property type="project" value="UniProtKB-KW"/>
</dbReference>
<dbReference type="PROSITE" id="PS50880">
    <property type="entry name" value="TOPRIM"/>
    <property type="match status" value="1"/>
</dbReference>
<keyword evidence="11 12" id="KW-0804">Transcription</keyword>
<dbReference type="InterPro" id="IPR006171">
    <property type="entry name" value="TOPRIM_dom"/>
</dbReference>
<comment type="cofactor">
    <cofactor evidence="12 13 14">
        <name>Zn(2+)</name>
        <dbReference type="ChEBI" id="CHEBI:29105"/>
    </cofactor>
    <text evidence="12 13 14">Binds 1 zinc ion per monomer.</text>
</comment>
<evidence type="ECO:0000256" key="13">
    <source>
        <dbReference type="PIRNR" id="PIRNR002811"/>
    </source>
</evidence>
<dbReference type="GO" id="GO:0005737">
    <property type="term" value="C:cytoplasm"/>
    <property type="evidence" value="ECO:0007669"/>
    <property type="project" value="TreeGrafter"/>
</dbReference>
<dbReference type="InterPro" id="IPR036977">
    <property type="entry name" value="DNA_primase_Znf_CHC2"/>
</dbReference>
<dbReference type="Pfam" id="PF13155">
    <property type="entry name" value="Toprim_2"/>
    <property type="match status" value="1"/>
</dbReference>
<gene>
    <name evidence="12" type="primary">dnaG</name>
    <name evidence="16" type="ORF">COX26_01505</name>
</gene>
<dbReference type="CDD" id="cd03364">
    <property type="entry name" value="TOPRIM_DnaG_primases"/>
    <property type="match status" value="1"/>
</dbReference>
<comment type="subunit">
    <text evidence="12">Monomer. Interacts with DnaB.</text>
</comment>
<comment type="caution">
    <text evidence="16">The sequence shown here is derived from an EMBL/GenBank/DDBJ whole genome shotgun (WGS) entry which is preliminary data.</text>
</comment>
<dbReference type="SUPFAM" id="SSF57783">
    <property type="entry name" value="Zinc beta-ribbon"/>
    <property type="match status" value="1"/>
</dbReference>
<comment type="catalytic activity">
    <reaction evidence="12">
        <text>ssDNA + n NTP = ssDNA/pppN(pN)n-1 hybrid + (n-1) diphosphate.</text>
        <dbReference type="EC" id="2.7.7.101"/>
    </reaction>
</comment>
<dbReference type="Proteomes" id="UP000228812">
    <property type="component" value="Unassembled WGS sequence"/>
</dbReference>
<keyword evidence="5 12" id="KW-0235">DNA replication</keyword>
<sequence>MASTDVDRIKEKLNIVDFIRGYITLLPAGKNFKALCPFHPEKTPSFIVSPDRQRFHCFGCAADGDIVTFLMRYENLEFPEALRVLAEKAGVPLQTLSPREQREFGVLYEIHEKAKEFYRDALQTHGAARAYIEKRGLKPETVEAFELGFAPGGDALTVHLINSGFDVNDIARAGLTHKNTAGLYRDHFFNRIIFPIMNSVGKTVAFTGRLLEGAAGEGSDLPAKASSPAIALATEGAAAGAPKYLNSPETPIFNKSKILYGFHMTKNDIAHARSALFVEGQMDLLMAWQAGVKNVVAVSGTALTPFHLEKLRRLADTMILSFDNDEAGIHALERSLDLLNNFDFYVKVADLGGFKDPAEAAEKDPGFLAGAVASAKAAFSHLFAHYFPRDEAGTRELTETKRIVRSILQKIKRLKSATEQTAWLKGLAKYSGISEVMLMKELNELPMVPRDVEAGEKFEPKKPADRADALAERLMGLAFTKGDFLATIREKQSWLPARYQAVLGEPEGETGAALQMQASYLLAQFPPDCIAKEFSDLLRQLEISVLKREQRELKTAIQKAEEVGDEKLLTRAAERFHSLSKRIDELKL</sequence>
<dbReference type="GO" id="GO:0000428">
    <property type="term" value="C:DNA-directed RNA polymerase complex"/>
    <property type="evidence" value="ECO:0007669"/>
    <property type="project" value="UniProtKB-KW"/>
</dbReference>
<comment type="similarity">
    <text evidence="12 13">Belongs to the DnaG primase family.</text>
</comment>
<dbReference type="GO" id="GO:1990077">
    <property type="term" value="C:primosome complex"/>
    <property type="evidence" value="ECO:0007669"/>
    <property type="project" value="UniProtKB-KW"/>
</dbReference>
<dbReference type="InterPro" id="IPR002694">
    <property type="entry name" value="Znf_CHC2"/>
</dbReference>
<keyword evidence="3 12" id="KW-0808">Transferase</keyword>
<proteinExistence type="inferred from homology"/>
<dbReference type="AlphaFoldDB" id="A0A2G9Z9R0"/>
<dbReference type="InterPro" id="IPR013264">
    <property type="entry name" value="DNAG_N"/>
</dbReference>
<comment type="domain">
    <text evidence="12">Contains an N-terminal zinc-binding domain, a central core domain that contains the primase activity, and a C-terminal DnaB-binding domain.</text>
</comment>
<dbReference type="FunFam" id="3.90.580.10:FF:000001">
    <property type="entry name" value="DNA primase"/>
    <property type="match status" value="1"/>
</dbReference>
<dbReference type="Pfam" id="PF01807">
    <property type="entry name" value="Zn_ribbon_DnaG"/>
    <property type="match status" value="1"/>
</dbReference>
<dbReference type="SUPFAM" id="SSF56731">
    <property type="entry name" value="DNA primase core"/>
    <property type="match status" value="1"/>
</dbReference>
<name>A0A2G9Z9R0_9BACT</name>
<evidence type="ECO:0000256" key="8">
    <source>
        <dbReference type="ARBA" id="ARBA00022833"/>
    </source>
</evidence>
<dbReference type="Gene3D" id="3.90.580.10">
    <property type="entry name" value="Zinc finger, CHC2-type domain"/>
    <property type="match status" value="1"/>
</dbReference>
<evidence type="ECO:0000256" key="14">
    <source>
        <dbReference type="PIRSR" id="PIRSR002811-1"/>
    </source>
</evidence>
<dbReference type="EMBL" id="PCRZ01000026">
    <property type="protein sequence ID" value="PIP29919.1"/>
    <property type="molecule type" value="Genomic_DNA"/>
</dbReference>
<evidence type="ECO:0000313" key="17">
    <source>
        <dbReference type="Proteomes" id="UP000228812"/>
    </source>
</evidence>
<keyword evidence="7 12" id="KW-0863">Zinc-finger</keyword>
<keyword evidence="8 12" id="KW-0862">Zinc</keyword>
<feature type="zinc finger region" description="CHC2-type" evidence="12 14">
    <location>
        <begin position="36"/>
        <end position="60"/>
    </location>
</feature>
<dbReference type="SMART" id="SM00493">
    <property type="entry name" value="TOPRIM"/>
    <property type="match status" value="1"/>
</dbReference>
<comment type="function">
    <text evidence="12 13">RNA polymerase that catalyzes the synthesis of short RNA molecules used as primers for DNA polymerase during DNA replication.</text>
</comment>